<dbReference type="Gene3D" id="3.40.50.150">
    <property type="entry name" value="Vaccinia Virus protein VP39"/>
    <property type="match status" value="1"/>
</dbReference>
<gene>
    <name evidence="1" type="ORF">AUC68_04950</name>
</gene>
<dbReference type="EMBL" id="LPWG01000011">
    <property type="protein sequence ID" value="ODR99328.1"/>
    <property type="molecule type" value="Genomic_DNA"/>
</dbReference>
<reference evidence="1 2" key="1">
    <citation type="journal article" date="2016" name="Environ. Microbiol.">
        <title>New Methyloceanibacter diversity from North Sea sediments includes methanotroph containing solely the soluble methane monooxygenase.</title>
        <authorList>
            <person name="Vekeman B."/>
            <person name="Kerckhof F.M."/>
            <person name="Cremers G."/>
            <person name="de Vos P."/>
            <person name="Vandamme P."/>
            <person name="Boon N."/>
            <person name="Op den Camp H.J."/>
            <person name="Heylen K."/>
        </authorList>
    </citation>
    <scope>NUCLEOTIDE SEQUENCE [LARGE SCALE GENOMIC DNA]</scope>
    <source>
        <strain evidence="1 2">R-67174</strain>
    </source>
</reference>
<evidence type="ECO:0000313" key="2">
    <source>
        <dbReference type="Proteomes" id="UP000094501"/>
    </source>
</evidence>
<proteinExistence type="predicted"/>
<organism evidence="1 2">
    <name type="scientific">Methyloceanibacter methanicus</name>
    <dbReference type="NCBI Taxonomy" id="1774968"/>
    <lineage>
        <taxon>Bacteria</taxon>
        <taxon>Pseudomonadati</taxon>
        <taxon>Pseudomonadota</taxon>
        <taxon>Alphaproteobacteria</taxon>
        <taxon>Hyphomicrobiales</taxon>
        <taxon>Hyphomicrobiaceae</taxon>
        <taxon>Methyloceanibacter</taxon>
    </lineage>
</organism>
<dbReference type="STRING" id="1774968.AUC68_04950"/>
<dbReference type="AlphaFoldDB" id="A0A1E3W0J2"/>
<dbReference type="Proteomes" id="UP000094501">
    <property type="component" value="Unassembled WGS sequence"/>
</dbReference>
<comment type="caution">
    <text evidence="1">The sequence shown here is derived from an EMBL/GenBank/DDBJ whole genome shotgun (WGS) entry which is preliminary data.</text>
</comment>
<dbReference type="SUPFAM" id="SSF53335">
    <property type="entry name" value="S-adenosyl-L-methionine-dependent methyltransferases"/>
    <property type="match status" value="1"/>
</dbReference>
<evidence type="ECO:0008006" key="3">
    <source>
        <dbReference type="Google" id="ProtNLM"/>
    </source>
</evidence>
<sequence>MLDEPTFDEINDAKANMDHIYDQADPRAYVRELGSVGYAIPTAAKPILQQLIPELRTKPDDTVRVLDLGCSYGINAALLKHDLTIDDLYDHWGLPELNRATTAEIIAQDKDFFAGLEPVENIEVIGLDVAENAVAFAEQAGLLDLGLTLDLESSPLPEAAREDLAPVDLVTSTGCVGYVTEKSFKELLPALTEGHGPWFANFVLRMFPFDAIADTLDEAGFVTEKLDETTFVQRAFASAQERESVLEQLIDQGIDPTGKETEGYLLAEFYLSRPREDAARKPLGRLLTAQDPDTTIIDHRGAKPFAQ</sequence>
<dbReference type="InterPro" id="IPR029063">
    <property type="entry name" value="SAM-dependent_MTases_sf"/>
</dbReference>
<protein>
    <recommendedName>
        <fullName evidence="3">Methyltransferase type 12</fullName>
    </recommendedName>
</protein>
<accession>A0A1E3W0J2</accession>
<name>A0A1E3W0J2_9HYPH</name>
<keyword evidence="2" id="KW-1185">Reference proteome</keyword>
<dbReference type="RefSeq" id="WP_069437269.1">
    <property type="nucleotide sequence ID" value="NZ_LPWG01000011.1"/>
</dbReference>
<evidence type="ECO:0000313" key="1">
    <source>
        <dbReference type="EMBL" id="ODR99328.1"/>
    </source>
</evidence>